<name>A0A6N6JJJ4_9RHOB</name>
<gene>
    <name evidence="1" type="ORF">KIN_35870</name>
</gene>
<evidence type="ECO:0000313" key="1">
    <source>
        <dbReference type="EMBL" id="GFE66513.1"/>
    </source>
</evidence>
<dbReference type="EMBL" id="BLJE01000005">
    <property type="protein sequence ID" value="GFE66513.1"/>
    <property type="molecule type" value="Genomic_DNA"/>
</dbReference>
<evidence type="ECO:0000313" key="2">
    <source>
        <dbReference type="Proteomes" id="UP000436822"/>
    </source>
</evidence>
<reference evidence="1 2" key="1">
    <citation type="submission" date="2019-12" db="EMBL/GenBank/DDBJ databases">
        <title>Litoreibacter badius sp. nov., a novel bacteriochlorophyll a-containing bacterium in the genus Litoreibacter.</title>
        <authorList>
            <person name="Kanamuro M."/>
            <person name="Takabe Y."/>
            <person name="Mori K."/>
            <person name="Takaichi S."/>
            <person name="Hanada S."/>
        </authorList>
    </citation>
    <scope>NUCLEOTIDE SEQUENCE [LARGE SCALE GENOMIC DNA]</scope>
    <source>
        <strain evidence="1 2">K6</strain>
    </source>
</reference>
<keyword evidence="2" id="KW-1185">Reference proteome</keyword>
<proteinExistence type="predicted"/>
<dbReference type="Proteomes" id="UP000436822">
    <property type="component" value="Unassembled WGS sequence"/>
</dbReference>
<comment type="caution">
    <text evidence="1">The sequence shown here is derived from an EMBL/GenBank/DDBJ whole genome shotgun (WGS) entry which is preliminary data.</text>
</comment>
<dbReference type="RefSeq" id="WP_159809631.1">
    <property type="nucleotide sequence ID" value="NZ_BLJE01000005.1"/>
</dbReference>
<sequence>MHITQTYLGRHGDSGLFVYYLFEDYAFDQKTLTERVQHALDDLGADYMNEIDLFRPNERFAGDIASEVRALPPVWQYCHGKLPGFLVTYVPLTEVDPSNDTVVFFSIKDRNEEEALEVVAKIRTIVVDQIRRHNPAEDPIEKGDGFIARFSDALEIKPGFFGVSLDLKRLMRR</sequence>
<dbReference type="AlphaFoldDB" id="A0A6N6JJJ4"/>
<protein>
    <submittedName>
        <fullName evidence="1">Uncharacterized protein</fullName>
    </submittedName>
</protein>
<organism evidence="1 2">
    <name type="scientific">Litoreibacter roseus</name>
    <dbReference type="NCBI Taxonomy" id="2601869"/>
    <lineage>
        <taxon>Bacteria</taxon>
        <taxon>Pseudomonadati</taxon>
        <taxon>Pseudomonadota</taxon>
        <taxon>Alphaproteobacteria</taxon>
        <taxon>Rhodobacterales</taxon>
        <taxon>Roseobacteraceae</taxon>
        <taxon>Litoreibacter</taxon>
    </lineage>
</organism>
<accession>A0A6N6JJJ4</accession>